<keyword evidence="1" id="KW-0812">Transmembrane</keyword>
<name>A0A139WDH1_TRICA</name>
<gene>
    <name evidence="2" type="primary">AUGUSTUS-3.0.2_34120</name>
    <name evidence="2" type="ORF">TcasGA2_TC034120</name>
</gene>
<protein>
    <submittedName>
        <fullName evidence="2">Uncharacterized protein</fullName>
    </submittedName>
</protein>
<dbReference type="InParanoid" id="A0A139WDH1"/>
<feature type="transmembrane region" description="Helical" evidence="1">
    <location>
        <begin position="6"/>
        <end position="24"/>
    </location>
</feature>
<accession>A0A139WDH1</accession>
<keyword evidence="1" id="KW-0472">Membrane</keyword>
<dbReference type="EMBL" id="KQ971361">
    <property type="protein sequence ID" value="KYB25952.1"/>
    <property type="molecule type" value="Genomic_DNA"/>
</dbReference>
<sequence>MCLGFEAIVFMIITTIIITTMMRSRPPPELASRRCHASQRVSEYMNKAGLNK</sequence>
<evidence type="ECO:0000313" key="2">
    <source>
        <dbReference type="EMBL" id="KYB25952.1"/>
    </source>
</evidence>
<proteinExistence type="predicted"/>
<dbReference type="AlphaFoldDB" id="A0A139WDH1"/>
<evidence type="ECO:0000313" key="3">
    <source>
        <dbReference type="Proteomes" id="UP000007266"/>
    </source>
</evidence>
<keyword evidence="1" id="KW-1133">Transmembrane helix</keyword>
<organism evidence="2 3">
    <name type="scientific">Tribolium castaneum</name>
    <name type="common">Red flour beetle</name>
    <dbReference type="NCBI Taxonomy" id="7070"/>
    <lineage>
        <taxon>Eukaryota</taxon>
        <taxon>Metazoa</taxon>
        <taxon>Ecdysozoa</taxon>
        <taxon>Arthropoda</taxon>
        <taxon>Hexapoda</taxon>
        <taxon>Insecta</taxon>
        <taxon>Pterygota</taxon>
        <taxon>Neoptera</taxon>
        <taxon>Endopterygota</taxon>
        <taxon>Coleoptera</taxon>
        <taxon>Polyphaga</taxon>
        <taxon>Cucujiformia</taxon>
        <taxon>Tenebrionidae</taxon>
        <taxon>Tenebrionidae incertae sedis</taxon>
        <taxon>Tribolium</taxon>
    </lineage>
</organism>
<keyword evidence="3" id="KW-1185">Reference proteome</keyword>
<dbReference type="Proteomes" id="UP000007266">
    <property type="component" value="Linkage group 8"/>
</dbReference>
<reference evidence="2 3" key="2">
    <citation type="journal article" date="2010" name="Nucleic Acids Res.">
        <title>BeetleBase in 2010: revisions to provide comprehensive genomic information for Tribolium castaneum.</title>
        <authorList>
            <person name="Kim H.S."/>
            <person name="Murphy T."/>
            <person name="Xia J."/>
            <person name="Caragea D."/>
            <person name="Park Y."/>
            <person name="Beeman R.W."/>
            <person name="Lorenzen M.D."/>
            <person name="Butcher S."/>
            <person name="Manak J.R."/>
            <person name="Brown S.J."/>
        </authorList>
    </citation>
    <scope>GENOME REANNOTATION</scope>
    <source>
        <strain evidence="2 3">Georgia GA2</strain>
    </source>
</reference>
<reference evidence="2 3" key="1">
    <citation type="journal article" date="2008" name="Nature">
        <title>The genome of the model beetle and pest Tribolium castaneum.</title>
        <authorList>
            <consortium name="Tribolium Genome Sequencing Consortium"/>
            <person name="Richards S."/>
            <person name="Gibbs R.A."/>
            <person name="Weinstock G.M."/>
            <person name="Brown S.J."/>
            <person name="Denell R."/>
            <person name="Beeman R.W."/>
            <person name="Gibbs R."/>
            <person name="Beeman R.W."/>
            <person name="Brown S.J."/>
            <person name="Bucher G."/>
            <person name="Friedrich M."/>
            <person name="Grimmelikhuijzen C.J."/>
            <person name="Klingler M."/>
            <person name="Lorenzen M."/>
            <person name="Richards S."/>
            <person name="Roth S."/>
            <person name="Schroder R."/>
            <person name="Tautz D."/>
            <person name="Zdobnov E.M."/>
            <person name="Muzny D."/>
            <person name="Gibbs R.A."/>
            <person name="Weinstock G.M."/>
            <person name="Attaway T."/>
            <person name="Bell S."/>
            <person name="Buhay C.J."/>
            <person name="Chandrabose M.N."/>
            <person name="Chavez D."/>
            <person name="Clerk-Blankenburg K.P."/>
            <person name="Cree A."/>
            <person name="Dao M."/>
            <person name="Davis C."/>
            <person name="Chacko J."/>
            <person name="Dinh H."/>
            <person name="Dugan-Rocha S."/>
            <person name="Fowler G."/>
            <person name="Garner T.T."/>
            <person name="Garnes J."/>
            <person name="Gnirke A."/>
            <person name="Hawes A."/>
            <person name="Hernandez J."/>
            <person name="Hines S."/>
            <person name="Holder M."/>
            <person name="Hume J."/>
            <person name="Jhangiani S.N."/>
            <person name="Joshi V."/>
            <person name="Khan Z.M."/>
            <person name="Jackson L."/>
            <person name="Kovar C."/>
            <person name="Kowis A."/>
            <person name="Lee S."/>
            <person name="Lewis L.R."/>
            <person name="Margolis J."/>
            <person name="Morgan M."/>
            <person name="Nazareth L.V."/>
            <person name="Nguyen N."/>
            <person name="Okwuonu G."/>
            <person name="Parker D."/>
            <person name="Richards S."/>
            <person name="Ruiz S.J."/>
            <person name="Santibanez J."/>
            <person name="Savard J."/>
            <person name="Scherer S.E."/>
            <person name="Schneider B."/>
            <person name="Sodergren E."/>
            <person name="Tautz D."/>
            <person name="Vattahil S."/>
            <person name="Villasana D."/>
            <person name="White C.S."/>
            <person name="Wright R."/>
            <person name="Park Y."/>
            <person name="Beeman R.W."/>
            <person name="Lord J."/>
            <person name="Oppert B."/>
            <person name="Lorenzen M."/>
            <person name="Brown S."/>
            <person name="Wang L."/>
            <person name="Savard J."/>
            <person name="Tautz D."/>
            <person name="Richards S."/>
            <person name="Weinstock G."/>
            <person name="Gibbs R.A."/>
            <person name="Liu Y."/>
            <person name="Worley K."/>
            <person name="Weinstock G."/>
            <person name="Elsik C.G."/>
            <person name="Reese J.T."/>
            <person name="Elhaik E."/>
            <person name="Landan G."/>
            <person name="Graur D."/>
            <person name="Arensburger P."/>
            <person name="Atkinson P."/>
            <person name="Beeman R.W."/>
            <person name="Beidler J."/>
            <person name="Brown S.J."/>
            <person name="Demuth J.P."/>
            <person name="Drury D.W."/>
            <person name="Du Y.Z."/>
            <person name="Fujiwara H."/>
            <person name="Lorenzen M."/>
            <person name="Maselli V."/>
            <person name="Osanai M."/>
            <person name="Park Y."/>
            <person name="Robertson H.M."/>
            <person name="Tu Z."/>
            <person name="Wang J.J."/>
            <person name="Wang S."/>
            <person name="Richards S."/>
            <person name="Song H."/>
            <person name="Zhang L."/>
            <person name="Sodergren E."/>
            <person name="Werner D."/>
            <person name="Stanke M."/>
            <person name="Morgenstern B."/>
            <person name="Solovyev V."/>
            <person name="Kosarev P."/>
            <person name="Brown G."/>
            <person name="Chen H.C."/>
            <person name="Ermolaeva O."/>
            <person name="Hlavina W."/>
            <person name="Kapustin Y."/>
            <person name="Kiryutin B."/>
            <person name="Kitts P."/>
            <person name="Maglott D."/>
            <person name="Pruitt K."/>
            <person name="Sapojnikov V."/>
            <person name="Souvorov A."/>
            <person name="Mackey A.J."/>
            <person name="Waterhouse R.M."/>
            <person name="Wyder S."/>
            <person name="Zdobnov E.M."/>
            <person name="Zdobnov E.M."/>
            <person name="Wyder S."/>
            <person name="Kriventseva E.V."/>
            <person name="Kadowaki T."/>
            <person name="Bork P."/>
            <person name="Aranda M."/>
            <person name="Bao R."/>
            <person name="Beermann A."/>
            <person name="Berns N."/>
            <person name="Bolognesi R."/>
            <person name="Bonneton F."/>
            <person name="Bopp D."/>
            <person name="Brown S.J."/>
            <person name="Bucher G."/>
            <person name="Butts T."/>
            <person name="Chaumot A."/>
            <person name="Denell R.E."/>
            <person name="Ferrier D.E."/>
            <person name="Friedrich M."/>
            <person name="Gordon C.M."/>
            <person name="Jindra M."/>
            <person name="Klingler M."/>
            <person name="Lan Q."/>
            <person name="Lattorff H.M."/>
            <person name="Laudet V."/>
            <person name="von Levetsow C."/>
            <person name="Liu Z."/>
            <person name="Lutz R."/>
            <person name="Lynch J.A."/>
            <person name="da Fonseca R.N."/>
            <person name="Posnien N."/>
            <person name="Reuter R."/>
            <person name="Roth S."/>
            <person name="Savard J."/>
            <person name="Schinko J.B."/>
            <person name="Schmitt C."/>
            <person name="Schoppmeier M."/>
            <person name="Schroder R."/>
            <person name="Shippy T.D."/>
            <person name="Simonnet F."/>
            <person name="Marques-Souza H."/>
            <person name="Tautz D."/>
            <person name="Tomoyasu Y."/>
            <person name="Trauner J."/>
            <person name="Van der Zee M."/>
            <person name="Vervoort M."/>
            <person name="Wittkopp N."/>
            <person name="Wimmer E.A."/>
            <person name="Yang X."/>
            <person name="Jones A.K."/>
            <person name="Sattelle D.B."/>
            <person name="Ebert P.R."/>
            <person name="Nelson D."/>
            <person name="Scott J.G."/>
            <person name="Beeman R.W."/>
            <person name="Muthukrishnan S."/>
            <person name="Kramer K.J."/>
            <person name="Arakane Y."/>
            <person name="Beeman R.W."/>
            <person name="Zhu Q."/>
            <person name="Hogenkamp D."/>
            <person name="Dixit R."/>
            <person name="Oppert B."/>
            <person name="Jiang H."/>
            <person name="Zou Z."/>
            <person name="Marshall J."/>
            <person name="Elpidina E."/>
            <person name="Vinokurov K."/>
            <person name="Oppert C."/>
            <person name="Zou Z."/>
            <person name="Evans J."/>
            <person name="Lu Z."/>
            <person name="Zhao P."/>
            <person name="Sumathipala N."/>
            <person name="Altincicek B."/>
            <person name="Vilcinskas A."/>
            <person name="Williams M."/>
            <person name="Hultmark D."/>
            <person name="Hetru C."/>
            <person name="Jiang H."/>
            <person name="Grimmelikhuijzen C.J."/>
            <person name="Hauser F."/>
            <person name="Cazzamali G."/>
            <person name="Williamson M."/>
            <person name="Park Y."/>
            <person name="Li B."/>
            <person name="Tanaka Y."/>
            <person name="Predel R."/>
            <person name="Neupert S."/>
            <person name="Schachtner J."/>
            <person name="Verleyen P."/>
            <person name="Raible F."/>
            <person name="Bork P."/>
            <person name="Friedrich M."/>
            <person name="Walden K.K."/>
            <person name="Robertson H.M."/>
            <person name="Angeli S."/>
            <person name="Foret S."/>
            <person name="Bucher G."/>
            <person name="Schuetz S."/>
            <person name="Maleszka R."/>
            <person name="Wimmer E.A."/>
            <person name="Beeman R.W."/>
            <person name="Lorenzen M."/>
            <person name="Tomoyasu Y."/>
            <person name="Miller S.C."/>
            <person name="Grossmann D."/>
            <person name="Bucher G."/>
        </authorList>
    </citation>
    <scope>NUCLEOTIDE SEQUENCE [LARGE SCALE GENOMIC DNA]</scope>
    <source>
        <strain evidence="2 3">Georgia GA2</strain>
    </source>
</reference>
<evidence type="ECO:0000256" key="1">
    <source>
        <dbReference type="SAM" id="Phobius"/>
    </source>
</evidence>